<dbReference type="NCBIfam" id="TIGR03696">
    <property type="entry name" value="Rhs_assc_core"/>
    <property type="match status" value="1"/>
</dbReference>
<accession>A0A6F8XWT7</accession>
<evidence type="ECO:0000313" key="2">
    <source>
        <dbReference type="EMBL" id="BCB78314.1"/>
    </source>
</evidence>
<gene>
    <name evidence="2" type="ORF">Pflav_047240</name>
</gene>
<proteinExistence type="predicted"/>
<keyword evidence="3" id="KW-1185">Reference proteome</keyword>
<dbReference type="KEGG" id="pfla:Pflav_047240"/>
<dbReference type="InterPro" id="IPR050708">
    <property type="entry name" value="T6SS_VgrG/RHS"/>
</dbReference>
<evidence type="ECO:0008006" key="4">
    <source>
        <dbReference type="Google" id="ProtNLM"/>
    </source>
</evidence>
<protein>
    <recommendedName>
        <fullName evidence="4">Type IV secretion protein Rhs</fullName>
    </recommendedName>
</protein>
<feature type="region of interest" description="Disordered" evidence="1">
    <location>
        <begin position="98"/>
        <end position="117"/>
    </location>
</feature>
<reference evidence="2 3" key="1">
    <citation type="submission" date="2020-03" db="EMBL/GenBank/DDBJ databases">
        <title>Whole genome shotgun sequence of Phytohabitans flavus NBRC 107702.</title>
        <authorList>
            <person name="Komaki H."/>
            <person name="Tamura T."/>
        </authorList>
    </citation>
    <scope>NUCLEOTIDE SEQUENCE [LARGE SCALE GENOMIC DNA]</scope>
    <source>
        <strain evidence="2 3">NBRC 107702</strain>
    </source>
</reference>
<dbReference type="PANTHER" id="PTHR32305:SF15">
    <property type="entry name" value="PROTEIN RHSA-RELATED"/>
    <property type="match status" value="1"/>
</dbReference>
<sequence>MLSTDGGLPVTVGRVVYGEALPDAEARNLRGAVHQIFDGAGVHTVERRDVKGNMLTASRRFAVDHRGTPDWSGPVALEAETFTTSSRYDALGRATQAVAPHDAGGPDPRTDVVQPRYDDGGLLDRIDVWSRRPLPAPEGLLTPDTADLHAVTGVEVDAKGQRRRVEHGNGVRTSYEYDPDTFRLRRQLTTRGATALQDLRYTYDPAGNVTSIRDEAQQTVFFGNQVVEPSAGYTYDALYRLVEATGREHLAGAPAPTGPTDAPRVGLAHPGDGTAMARYTERYAYDEVGNVVELVHQSTRAGAGWTRRFSYDGPGNRLTGARVGDGPAESYGYDAHGNMTGMPHLSVLTWDHADRLRSTARQVVVDGTPETTWYQYSDGGERLRKSTDRSGTAAAPATRAADRRYLGGFEIHREYAIDGVTVALERQTLHVADGTGTVAMIETRTAGTDPGAAQVTRFQYTNRLGSAVLELDAQAQVVSYEEYHPYGSTAYQAVRAQTEAPKRYRYTGKERDGETGLYYHGARYYAPWLARWTAPDPAGLVDGPNLYAYARGNPVGLSDPTGHQAVDPRAGSHTPAPAAGVRPPPPPVPGSTEAAYLEGLQVGRAFGQGFRDIRSGFELLTEHLGMEEAKRLGALDKFWAAVGGLPGPPKLDTEERTAAAYRGYTEGIAQGDAQAGAEALLTSVGFAAMLAIATEGPAGCMEPARPASGHGSSWPVPPKPPGFARGWATWRWRSRRTRTVPGPSRRQSNWRASTASTSVTT</sequence>
<feature type="compositionally biased region" description="Polar residues" evidence="1">
    <location>
        <begin position="745"/>
        <end position="761"/>
    </location>
</feature>
<dbReference type="AlphaFoldDB" id="A0A6F8XWT7"/>
<dbReference type="PRINTS" id="PR00394">
    <property type="entry name" value="RHSPROTEIN"/>
</dbReference>
<dbReference type="PANTHER" id="PTHR32305">
    <property type="match status" value="1"/>
</dbReference>
<evidence type="ECO:0000256" key="1">
    <source>
        <dbReference type="SAM" id="MobiDB-lite"/>
    </source>
</evidence>
<feature type="region of interest" description="Disordered" evidence="1">
    <location>
        <begin position="558"/>
        <end position="587"/>
    </location>
</feature>
<dbReference type="EMBL" id="AP022870">
    <property type="protein sequence ID" value="BCB78314.1"/>
    <property type="molecule type" value="Genomic_DNA"/>
</dbReference>
<dbReference type="InterPro" id="IPR022385">
    <property type="entry name" value="Rhs_assc_core"/>
</dbReference>
<name>A0A6F8XWT7_9ACTN</name>
<feature type="region of interest" description="Disordered" evidence="1">
    <location>
        <begin position="734"/>
        <end position="761"/>
    </location>
</feature>
<reference evidence="2 3" key="2">
    <citation type="submission" date="2020-03" db="EMBL/GenBank/DDBJ databases">
        <authorList>
            <person name="Ichikawa N."/>
            <person name="Kimura A."/>
            <person name="Kitahashi Y."/>
            <person name="Uohara A."/>
        </authorList>
    </citation>
    <scope>NUCLEOTIDE SEQUENCE [LARGE SCALE GENOMIC DNA]</scope>
    <source>
        <strain evidence="2 3">NBRC 107702</strain>
    </source>
</reference>
<organism evidence="2 3">
    <name type="scientific">Phytohabitans flavus</name>
    <dbReference type="NCBI Taxonomy" id="1076124"/>
    <lineage>
        <taxon>Bacteria</taxon>
        <taxon>Bacillati</taxon>
        <taxon>Actinomycetota</taxon>
        <taxon>Actinomycetes</taxon>
        <taxon>Micromonosporales</taxon>
        <taxon>Micromonosporaceae</taxon>
    </lineage>
</organism>
<dbReference type="Proteomes" id="UP000502508">
    <property type="component" value="Chromosome"/>
</dbReference>
<evidence type="ECO:0000313" key="3">
    <source>
        <dbReference type="Proteomes" id="UP000502508"/>
    </source>
</evidence>
<dbReference type="Gene3D" id="2.180.10.10">
    <property type="entry name" value="RHS repeat-associated core"/>
    <property type="match status" value="1"/>
</dbReference>